<evidence type="ECO:0000313" key="4">
    <source>
        <dbReference type="EMBL" id="AJD77034.1"/>
    </source>
</evidence>
<dbReference type="SUPFAM" id="SSF55729">
    <property type="entry name" value="Acyl-CoA N-acyltransferases (Nat)"/>
    <property type="match status" value="1"/>
</dbReference>
<dbReference type="Pfam" id="PF00583">
    <property type="entry name" value="Acetyltransf_1"/>
    <property type="match status" value="1"/>
</dbReference>
<name>A0A0B4ZTI0_9ACTN</name>
<dbReference type="PANTHER" id="PTHR43877:SF2">
    <property type="entry name" value="AMINOALKYLPHOSPHONATE N-ACETYLTRANSFERASE-RELATED"/>
    <property type="match status" value="1"/>
</dbReference>
<accession>A0A0B4ZTI0</accession>
<feature type="domain" description="N-acetyltransferase" evidence="3">
    <location>
        <begin position="16"/>
        <end position="160"/>
    </location>
</feature>
<dbReference type="Gene3D" id="3.40.630.30">
    <property type="match status" value="1"/>
</dbReference>
<reference evidence="4" key="1">
    <citation type="journal article" date="2014" name="Angew. Chem. Int. Ed. Engl.">
        <title>Mechanistic insights into polycycle formation by reductive cyclization in ikarugamycin biosynthesis.</title>
        <authorList>
            <person name="Zhang G."/>
            <person name="Zhang W."/>
            <person name="Zhang Q."/>
            <person name="Shi T."/>
            <person name="Ma L."/>
            <person name="Zhu Y."/>
            <person name="Li S."/>
            <person name="Zhang H."/>
            <person name="Zhao Y.L."/>
            <person name="Shi R."/>
            <person name="Zhang C."/>
        </authorList>
    </citation>
    <scope>NUCLEOTIDE SEQUENCE</scope>
    <source>
        <strain evidence="4">Streptomyces sp. ZJ306</strain>
    </source>
</reference>
<dbReference type="InterPro" id="IPR000182">
    <property type="entry name" value="GNAT_dom"/>
</dbReference>
<evidence type="ECO:0000256" key="1">
    <source>
        <dbReference type="ARBA" id="ARBA00022679"/>
    </source>
</evidence>
<proteinExistence type="predicted"/>
<dbReference type="AlphaFoldDB" id="A0A0B4ZTI0"/>
<keyword evidence="2" id="KW-0012">Acyltransferase</keyword>
<protein>
    <submittedName>
        <fullName evidence="4">Putative acetyltransferase</fullName>
    </submittedName>
</protein>
<dbReference type="InterPro" id="IPR016181">
    <property type="entry name" value="Acyl_CoA_acyltransferase"/>
</dbReference>
<dbReference type="PROSITE" id="PS51186">
    <property type="entry name" value="GNAT"/>
    <property type="match status" value="1"/>
</dbReference>
<dbReference type="EMBL" id="KF954512">
    <property type="protein sequence ID" value="AJD77034.1"/>
    <property type="molecule type" value="Genomic_DNA"/>
</dbReference>
<dbReference type="GO" id="GO:0016747">
    <property type="term" value="F:acyltransferase activity, transferring groups other than amino-acyl groups"/>
    <property type="evidence" value="ECO:0007669"/>
    <property type="project" value="InterPro"/>
</dbReference>
<evidence type="ECO:0000256" key="2">
    <source>
        <dbReference type="ARBA" id="ARBA00023315"/>
    </source>
</evidence>
<sequence length="160" mass="17395">MVRLHIVTSDDWPLWQEVRVAALTDAPYAFKARLADWDRGGREQWRARLDLPGSHNVVALRGDLPVGMVRGIRGDHGTSELRSLWVSPAARGDGVGDRLIEAVTHWARRSGATTLRLAVIPGNASALALYRRNGFAATGELGELLPGGVTGEQVLARRLS</sequence>
<evidence type="ECO:0000259" key="3">
    <source>
        <dbReference type="PROSITE" id="PS51186"/>
    </source>
</evidence>
<organism evidence="4">
    <name type="scientific">Streptomyces sp. ZJ306</name>
    <dbReference type="NCBI Taxonomy" id="1469403"/>
    <lineage>
        <taxon>Bacteria</taxon>
        <taxon>Bacillati</taxon>
        <taxon>Actinomycetota</taxon>
        <taxon>Actinomycetes</taxon>
        <taxon>Kitasatosporales</taxon>
        <taxon>Streptomycetaceae</taxon>
        <taxon>Streptomyces</taxon>
    </lineage>
</organism>
<dbReference type="CDD" id="cd04301">
    <property type="entry name" value="NAT_SF"/>
    <property type="match status" value="1"/>
</dbReference>
<dbReference type="PANTHER" id="PTHR43877">
    <property type="entry name" value="AMINOALKYLPHOSPHONATE N-ACETYLTRANSFERASE-RELATED-RELATED"/>
    <property type="match status" value="1"/>
</dbReference>
<dbReference type="InterPro" id="IPR050832">
    <property type="entry name" value="Bact_Acetyltransf"/>
</dbReference>
<keyword evidence="1 4" id="KW-0808">Transferase</keyword>